<feature type="coiled-coil region" evidence="1">
    <location>
        <begin position="418"/>
        <end position="487"/>
    </location>
</feature>
<name>A0ABD0WHQ2_UMBPY</name>
<organism evidence="3 4">
    <name type="scientific">Umbra pygmaea</name>
    <name type="common">Eastern mudminnow</name>
    <dbReference type="NCBI Taxonomy" id="75934"/>
    <lineage>
        <taxon>Eukaryota</taxon>
        <taxon>Metazoa</taxon>
        <taxon>Chordata</taxon>
        <taxon>Craniata</taxon>
        <taxon>Vertebrata</taxon>
        <taxon>Euteleostomi</taxon>
        <taxon>Actinopterygii</taxon>
        <taxon>Neopterygii</taxon>
        <taxon>Teleostei</taxon>
        <taxon>Protacanthopterygii</taxon>
        <taxon>Esociformes</taxon>
        <taxon>Umbridae</taxon>
        <taxon>Umbra</taxon>
    </lineage>
</organism>
<accession>A0ABD0WHQ2</accession>
<dbReference type="PANTHER" id="PTHR31432">
    <property type="entry name" value="INTRAFLAGELLAR TRANSPORT PROTEIN 74 HOMOLOG"/>
    <property type="match status" value="1"/>
</dbReference>
<evidence type="ECO:0000313" key="3">
    <source>
        <dbReference type="EMBL" id="KAL0963217.1"/>
    </source>
</evidence>
<keyword evidence="4" id="KW-1185">Reference proteome</keyword>
<dbReference type="InterPro" id="IPR029602">
    <property type="entry name" value="IFT74"/>
</dbReference>
<dbReference type="AlphaFoldDB" id="A0ABD0WHQ2"/>
<evidence type="ECO:0008006" key="5">
    <source>
        <dbReference type="Google" id="ProtNLM"/>
    </source>
</evidence>
<dbReference type="PANTHER" id="PTHR31432:SF0">
    <property type="entry name" value="INTRAFLAGELLAR TRANSPORT PROTEIN 74 HOMOLOG"/>
    <property type="match status" value="1"/>
</dbReference>
<evidence type="ECO:0000256" key="2">
    <source>
        <dbReference type="SAM" id="MobiDB-lite"/>
    </source>
</evidence>
<dbReference type="Gene3D" id="1.10.287.1490">
    <property type="match status" value="1"/>
</dbReference>
<feature type="region of interest" description="Disordered" evidence="2">
    <location>
        <begin position="1"/>
        <end position="53"/>
    </location>
</feature>
<feature type="coiled-coil region" evidence="1">
    <location>
        <begin position="98"/>
        <end position="367"/>
    </location>
</feature>
<proteinExistence type="predicted"/>
<sequence length="599" mass="68932">MASQRPPSGRPMSRGALVPVSGRPPTAIRPPPTAIRVGTGMVPGTGRPGTRGGNLAIPGVLSAQIRVADRPVTQQGLSGMKTGMKGPQRQILDKSYYLGLLRSKINELTTETSKLQKEIDTFNQENSVYLSYEKRAEGLAGVLKDLQGQLADYNMLVDKLNTNTEMEEVMNDFNKLKAQNDREAQSMDVIFTERREKEERIRAVEHDIEREKQAADDIIKKMSPEKQDQYAAMKAHNDELLQELDARQEELDNLIIRKETFEAELSHSQLKQEAVLLHEKLQELEMRRDAMVTEDQNICSPQEERDRLLQQVKEENQETASMERQLTEIREKMSQINEEIRQLDNDMEEHQGERNQKYKELKKREETMDNFLNTFDETKAMEIERSTQTQANIVTLLEHSSKNINRMRQISSVTAGELKSMQEDLSFKETEMHKSQNTAKGLSSEKLRLTQDLQKVEQLESKISTELSCLQGKIQSMTQELETYSNLDALKAAGEDKKKRLQDDRVSLAQRRDGFKKIMQKMDEEYETLKAQLQENETHAQLTNLERKWQHHEQNNFVMKEFIASKGMESDYRPVVKTVSRQLGEYNKILIDALQGTRN</sequence>
<comment type="caution">
    <text evidence="3">The sequence shown here is derived from an EMBL/GenBank/DDBJ whole genome shotgun (WGS) entry which is preliminary data.</text>
</comment>
<feature type="compositionally biased region" description="Gly residues" evidence="2">
    <location>
        <begin position="41"/>
        <end position="52"/>
    </location>
</feature>
<evidence type="ECO:0000313" key="4">
    <source>
        <dbReference type="Proteomes" id="UP001557470"/>
    </source>
</evidence>
<gene>
    <name evidence="3" type="ORF">UPYG_G00351240</name>
</gene>
<evidence type="ECO:0000256" key="1">
    <source>
        <dbReference type="SAM" id="Coils"/>
    </source>
</evidence>
<protein>
    <recommendedName>
        <fullName evidence="5">Intraflagellar transport protein 74 homolog</fullName>
    </recommendedName>
</protein>
<feature type="coiled-coil region" evidence="1">
    <location>
        <begin position="512"/>
        <end position="539"/>
    </location>
</feature>
<dbReference type="Proteomes" id="UP001557470">
    <property type="component" value="Unassembled WGS sequence"/>
</dbReference>
<reference evidence="3 4" key="1">
    <citation type="submission" date="2024-06" db="EMBL/GenBank/DDBJ databases">
        <authorList>
            <person name="Pan Q."/>
            <person name="Wen M."/>
            <person name="Jouanno E."/>
            <person name="Zahm M."/>
            <person name="Klopp C."/>
            <person name="Cabau C."/>
            <person name="Louis A."/>
            <person name="Berthelot C."/>
            <person name="Parey E."/>
            <person name="Roest Crollius H."/>
            <person name="Montfort J."/>
            <person name="Robinson-Rechavi M."/>
            <person name="Bouchez O."/>
            <person name="Lampietro C."/>
            <person name="Lopez Roques C."/>
            <person name="Donnadieu C."/>
            <person name="Postlethwait J."/>
            <person name="Bobe J."/>
            <person name="Verreycken H."/>
            <person name="Guiguen Y."/>
        </authorList>
    </citation>
    <scope>NUCLEOTIDE SEQUENCE [LARGE SCALE GENOMIC DNA]</scope>
    <source>
        <strain evidence="3">Up_M1</strain>
        <tissue evidence="3">Testis</tissue>
    </source>
</reference>
<dbReference type="EMBL" id="JAGEUA010000011">
    <property type="protein sequence ID" value="KAL0963217.1"/>
    <property type="molecule type" value="Genomic_DNA"/>
</dbReference>
<keyword evidence="1" id="KW-0175">Coiled coil</keyword>